<gene>
    <name evidence="4" type="ORF">AA23TX_06814</name>
</gene>
<dbReference type="EMBL" id="CABVGP010000002">
    <property type="protein sequence ID" value="VVJ21798.1"/>
    <property type="molecule type" value="Genomic_DNA"/>
</dbReference>
<dbReference type="Proteomes" id="UP000399805">
    <property type="component" value="Unassembled WGS sequence"/>
</dbReference>
<feature type="domain" description="Glycosyltransferase subfamily 4-like N-terminal" evidence="3">
    <location>
        <begin position="58"/>
        <end position="161"/>
    </location>
</feature>
<accession>A0A6I8LZ07</accession>
<keyword evidence="5" id="KW-1185">Reference proteome</keyword>
<dbReference type="PANTHER" id="PTHR12526">
    <property type="entry name" value="GLYCOSYLTRANSFERASE"/>
    <property type="match status" value="1"/>
</dbReference>
<dbReference type="AlphaFoldDB" id="A0A6I8LZ07"/>
<dbReference type="RefSeq" id="WP_155546664.1">
    <property type="nucleotide sequence ID" value="NZ_CABVGP010000002.1"/>
</dbReference>
<organism evidence="4 5">
    <name type="scientific">Amycolatopsis camponoti</name>
    <dbReference type="NCBI Taxonomy" id="2606593"/>
    <lineage>
        <taxon>Bacteria</taxon>
        <taxon>Bacillati</taxon>
        <taxon>Actinomycetota</taxon>
        <taxon>Actinomycetes</taxon>
        <taxon>Pseudonocardiales</taxon>
        <taxon>Pseudonocardiaceae</taxon>
        <taxon>Amycolatopsis</taxon>
    </lineage>
</organism>
<evidence type="ECO:0000313" key="4">
    <source>
        <dbReference type="EMBL" id="VVJ21798.1"/>
    </source>
</evidence>
<evidence type="ECO:0000259" key="3">
    <source>
        <dbReference type="Pfam" id="PF13439"/>
    </source>
</evidence>
<evidence type="ECO:0000313" key="5">
    <source>
        <dbReference type="Proteomes" id="UP000399805"/>
    </source>
</evidence>
<keyword evidence="1" id="KW-0328">Glycosyltransferase</keyword>
<sequence>MITFGLLSTYPPTLCGLASFTASLRAALPPGSAGGVVRAVESAAPTGGPEVVGDLVAGSPASCRAAATLLDRDDVAIVQHEYGIYGGPDGEDVLRVLELLRVPAIVVLHTVLSAPTPHQRVVLDRVLATAAAVVVMSETARARLVAGYDVPAGRLVVIPHGAPDNGGPAAMPHHSQHRQILTWGLLGPGKGIEWGIEAMALLPAQWPEPRYLVAGRTHPKVQAQQGESYRRSLQLRTERLGVRDRVRFDARYLAAASLRRLVAHAEVVLLPYDSRDQVTSGVLIEAVTSRTPVVATRFPHAVELLSGGAGLLVDHRDPAAIAHALQEILTDRAAAGRMAAAAGIAAGSLGWASVAAQYGRLGAELVAARPRVVA</sequence>
<evidence type="ECO:0000256" key="1">
    <source>
        <dbReference type="ARBA" id="ARBA00022676"/>
    </source>
</evidence>
<dbReference type="InterPro" id="IPR028098">
    <property type="entry name" value="Glyco_trans_4-like_N"/>
</dbReference>
<name>A0A6I8LZ07_9PSEU</name>
<protein>
    <submittedName>
        <fullName evidence="4">Glycosyl transferase</fullName>
    </submittedName>
</protein>
<dbReference type="PANTHER" id="PTHR12526:SF572">
    <property type="entry name" value="BLL5144 PROTEIN"/>
    <property type="match status" value="1"/>
</dbReference>
<proteinExistence type="predicted"/>
<keyword evidence="2 4" id="KW-0808">Transferase</keyword>
<dbReference type="Pfam" id="PF13692">
    <property type="entry name" value="Glyco_trans_1_4"/>
    <property type="match status" value="1"/>
</dbReference>
<evidence type="ECO:0000256" key="2">
    <source>
        <dbReference type="ARBA" id="ARBA00022679"/>
    </source>
</evidence>
<dbReference type="Pfam" id="PF13439">
    <property type="entry name" value="Glyco_transf_4"/>
    <property type="match status" value="1"/>
</dbReference>
<reference evidence="4 5" key="1">
    <citation type="submission" date="2019-09" db="EMBL/GenBank/DDBJ databases">
        <authorList>
            <person name="Leyn A S."/>
        </authorList>
    </citation>
    <scope>NUCLEOTIDE SEQUENCE [LARGE SCALE GENOMIC DNA]</scope>
    <source>
        <strain evidence="4">AA231_1</strain>
    </source>
</reference>
<dbReference type="GO" id="GO:0016757">
    <property type="term" value="F:glycosyltransferase activity"/>
    <property type="evidence" value="ECO:0007669"/>
    <property type="project" value="UniProtKB-KW"/>
</dbReference>
<dbReference type="SUPFAM" id="SSF53756">
    <property type="entry name" value="UDP-Glycosyltransferase/glycogen phosphorylase"/>
    <property type="match status" value="1"/>
</dbReference>
<dbReference type="Gene3D" id="3.40.50.2000">
    <property type="entry name" value="Glycogen Phosphorylase B"/>
    <property type="match status" value="2"/>
</dbReference>